<dbReference type="EMBL" id="CP000155">
    <property type="protein sequence ID" value="ABC32621.1"/>
    <property type="molecule type" value="Genomic_DNA"/>
</dbReference>
<sequence length="180" mass="19687">MKRLILISALIVFFGGLSGCSSSGGFDDLQAFVQEVKARPKKRIEPLPEPKAYQAFSYSTANRRSPFAPPQELKLAQIEDKPKSSVKPDLNRPPELLESFAIGSMSMVGTINKDGENTLYALVNDGQGGIHRVRKGQYMGKNHGRVVAISDVGIDIVEIVSDGQGGWFERPRTLGLKEVN</sequence>
<organism evidence="2 3">
    <name type="scientific">Hahella chejuensis (strain KCTC 2396)</name>
    <dbReference type="NCBI Taxonomy" id="349521"/>
    <lineage>
        <taxon>Bacteria</taxon>
        <taxon>Pseudomonadati</taxon>
        <taxon>Pseudomonadota</taxon>
        <taxon>Gammaproteobacteria</taxon>
        <taxon>Oceanospirillales</taxon>
        <taxon>Hahellaceae</taxon>
        <taxon>Hahella</taxon>
    </lineage>
</organism>
<dbReference type="RefSeq" id="WP_011399679.1">
    <property type="nucleotide sequence ID" value="NC_007645.1"/>
</dbReference>
<evidence type="ECO:0000313" key="2">
    <source>
        <dbReference type="EMBL" id="ABC32621.1"/>
    </source>
</evidence>
<dbReference type="InterPro" id="IPR007446">
    <property type="entry name" value="PilP"/>
</dbReference>
<dbReference type="Gene3D" id="2.30.30.830">
    <property type="match status" value="1"/>
</dbReference>
<accession>Q2S9Q3</accession>
<dbReference type="PIRSF" id="PIRSF016481">
    <property type="entry name" value="Pilus_assembly_PilP"/>
    <property type="match status" value="1"/>
</dbReference>
<dbReference type="AlphaFoldDB" id="Q2S9Q3"/>
<gene>
    <name evidence="2" type="primary">pilP</name>
    <name evidence="2" type="ordered locus">HCH_10024</name>
</gene>
<evidence type="ECO:0000313" key="3">
    <source>
        <dbReference type="Proteomes" id="UP000000238"/>
    </source>
</evidence>
<evidence type="ECO:0000256" key="1">
    <source>
        <dbReference type="SAM" id="SignalP"/>
    </source>
</evidence>
<dbReference type="STRING" id="349521.HCH_10024"/>
<dbReference type="PROSITE" id="PS51257">
    <property type="entry name" value="PROKAR_LIPOPROTEIN"/>
    <property type="match status" value="1"/>
</dbReference>
<dbReference type="KEGG" id="hch:HCH_10024"/>
<dbReference type="Proteomes" id="UP000000238">
    <property type="component" value="Chromosome"/>
</dbReference>
<feature type="chain" id="PRO_5004214890" evidence="1">
    <location>
        <begin position="24"/>
        <end position="180"/>
    </location>
</feature>
<dbReference type="HOGENOM" id="CLU_109321_1_0_6"/>
<dbReference type="eggNOG" id="COG3168">
    <property type="taxonomic scope" value="Bacteria"/>
</dbReference>
<keyword evidence="3" id="KW-1185">Reference proteome</keyword>
<keyword evidence="1" id="KW-0732">Signal</keyword>
<dbReference type="Pfam" id="PF04351">
    <property type="entry name" value="PilP"/>
    <property type="match status" value="1"/>
</dbReference>
<feature type="signal peptide" evidence="1">
    <location>
        <begin position="1"/>
        <end position="23"/>
    </location>
</feature>
<proteinExistence type="predicted"/>
<reference evidence="2 3" key="1">
    <citation type="journal article" date="2005" name="Nucleic Acids Res.">
        <title>Genomic blueprint of Hahella chejuensis, a marine microbe producing an algicidal agent.</title>
        <authorList>
            <person name="Jeong H."/>
            <person name="Yim J.H."/>
            <person name="Lee C."/>
            <person name="Choi S.-H."/>
            <person name="Park Y.K."/>
            <person name="Yoon S.H."/>
            <person name="Hur C.-G."/>
            <person name="Kang H.-Y."/>
            <person name="Kim D."/>
            <person name="Lee H.H."/>
            <person name="Park K.H."/>
            <person name="Park S.-H."/>
            <person name="Park H.-S."/>
            <person name="Lee H.K."/>
            <person name="Oh T.K."/>
            <person name="Kim J.F."/>
        </authorList>
    </citation>
    <scope>NUCLEOTIDE SEQUENCE [LARGE SCALE GENOMIC DNA]</scope>
    <source>
        <strain evidence="2 3">KCTC 2396</strain>
    </source>
</reference>
<dbReference type="OrthoDB" id="5296580at2"/>
<name>Q2S9Q3_HAHCH</name>
<protein>
    <submittedName>
        <fullName evidence="2">Tfp pilus assembly protein PilP</fullName>
    </submittedName>
</protein>